<dbReference type="AlphaFoldDB" id="A0AAD6Z7J7"/>
<evidence type="ECO:0000313" key="2">
    <source>
        <dbReference type="Proteomes" id="UP001218218"/>
    </source>
</evidence>
<dbReference type="Proteomes" id="UP001218218">
    <property type="component" value="Unassembled WGS sequence"/>
</dbReference>
<protein>
    <submittedName>
        <fullName evidence="1">Uncharacterized protein</fullName>
    </submittedName>
</protein>
<gene>
    <name evidence="1" type="ORF">DFH08DRAFT_974361</name>
</gene>
<evidence type="ECO:0000313" key="1">
    <source>
        <dbReference type="EMBL" id="KAJ7310678.1"/>
    </source>
</evidence>
<sequence length="82" mass="8674">MAPGLSSLAAPHISDAHGASPSPLVFAWFVQVRGDIRACLCGIVRLSTRYASKYGDKCLPSRTQCPYSTMPSGLCSASGWRG</sequence>
<reference evidence="1" key="1">
    <citation type="submission" date="2023-03" db="EMBL/GenBank/DDBJ databases">
        <title>Massive genome expansion in bonnet fungi (Mycena s.s.) driven by repeated elements and novel gene families across ecological guilds.</title>
        <authorList>
            <consortium name="Lawrence Berkeley National Laboratory"/>
            <person name="Harder C.B."/>
            <person name="Miyauchi S."/>
            <person name="Viragh M."/>
            <person name="Kuo A."/>
            <person name="Thoen E."/>
            <person name="Andreopoulos B."/>
            <person name="Lu D."/>
            <person name="Skrede I."/>
            <person name="Drula E."/>
            <person name="Henrissat B."/>
            <person name="Morin E."/>
            <person name="Kohler A."/>
            <person name="Barry K."/>
            <person name="LaButti K."/>
            <person name="Morin E."/>
            <person name="Salamov A."/>
            <person name="Lipzen A."/>
            <person name="Mereny Z."/>
            <person name="Hegedus B."/>
            <person name="Baldrian P."/>
            <person name="Stursova M."/>
            <person name="Weitz H."/>
            <person name="Taylor A."/>
            <person name="Grigoriev I.V."/>
            <person name="Nagy L.G."/>
            <person name="Martin F."/>
            <person name="Kauserud H."/>
        </authorList>
    </citation>
    <scope>NUCLEOTIDE SEQUENCE</scope>
    <source>
        <strain evidence="1">CBHHK002</strain>
    </source>
</reference>
<keyword evidence="2" id="KW-1185">Reference proteome</keyword>
<proteinExistence type="predicted"/>
<name>A0AAD6Z7J7_9AGAR</name>
<dbReference type="EMBL" id="JARIHO010000078">
    <property type="protein sequence ID" value="KAJ7310678.1"/>
    <property type="molecule type" value="Genomic_DNA"/>
</dbReference>
<accession>A0AAD6Z7J7</accession>
<comment type="caution">
    <text evidence="1">The sequence shown here is derived from an EMBL/GenBank/DDBJ whole genome shotgun (WGS) entry which is preliminary data.</text>
</comment>
<organism evidence="1 2">
    <name type="scientific">Mycena albidolilacea</name>
    <dbReference type="NCBI Taxonomy" id="1033008"/>
    <lineage>
        <taxon>Eukaryota</taxon>
        <taxon>Fungi</taxon>
        <taxon>Dikarya</taxon>
        <taxon>Basidiomycota</taxon>
        <taxon>Agaricomycotina</taxon>
        <taxon>Agaricomycetes</taxon>
        <taxon>Agaricomycetidae</taxon>
        <taxon>Agaricales</taxon>
        <taxon>Marasmiineae</taxon>
        <taxon>Mycenaceae</taxon>
        <taxon>Mycena</taxon>
    </lineage>
</organism>